<evidence type="ECO:0000313" key="3">
    <source>
        <dbReference type="EMBL" id="RGW65162.1"/>
    </source>
</evidence>
<evidence type="ECO:0000313" key="6">
    <source>
        <dbReference type="Proteomes" id="UP000478746"/>
    </source>
</evidence>
<dbReference type="Proteomes" id="UP000461165">
    <property type="component" value="Unassembled WGS sequence"/>
</dbReference>
<dbReference type="AlphaFoldDB" id="A0A395XY64"/>
<evidence type="ECO:0000313" key="1">
    <source>
        <dbReference type="EMBL" id="KAB6838162.1"/>
    </source>
</evidence>
<evidence type="ECO:0008006" key="7">
    <source>
        <dbReference type="Google" id="ProtNLM"/>
    </source>
</evidence>
<comment type="caution">
    <text evidence="3">The sequence shown here is derived from an EMBL/GenBank/DDBJ whole genome shotgun (WGS) entry which is preliminary data.</text>
</comment>
<dbReference type="Proteomes" id="UP000265775">
    <property type="component" value="Unassembled WGS sequence"/>
</dbReference>
<accession>A0A395XY64</accession>
<name>A0A395XY64_BIFLN</name>
<dbReference type="EMBL" id="WDVF01000008">
    <property type="protein sequence ID" value="KAB7135713.1"/>
    <property type="molecule type" value="Genomic_DNA"/>
</dbReference>
<dbReference type="EMBL" id="WEAY01000008">
    <property type="protein sequence ID" value="KAB6838162.1"/>
    <property type="molecule type" value="Genomic_DNA"/>
</dbReference>
<reference evidence="3 4" key="1">
    <citation type="submission" date="2018-08" db="EMBL/GenBank/DDBJ databases">
        <title>A genome reference for cultivated species of the human gut microbiota.</title>
        <authorList>
            <person name="Zou Y."/>
            <person name="Xue W."/>
            <person name="Luo G."/>
        </authorList>
    </citation>
    <scope>NUCLEOTIDE SEQUENCE [LARGE SCALE GENOMIC DNA]</scope>
    <source>
        <strain evidence="3 4">AF11-12</strain>
    </source>
</reference>
<dbReference type="EMBL" id="QSAR01000003">
    <property type="protein sequence ID" value="RGW65162.1"/>
    <property type="molecule type" value="Genomic_DNA"/>
</dbReference>
<sequence>MMELRDLIGPAKSADSAVRGRWRCRLYHSGRAYFATVATADHHGTVAHRHVDHAGTMCADHVAQFRSSQGNRRHRFGHHPADFAYRRHGLLPRLLSSATHARFHRRHHTTDCRNGVF</sequence>
<organism evidence="3 4">
    <name type="scientific">Bifidobacterium longum</name>
    <dbReference type="NCBI Taxonomy" id="216816"/>
    <lineage>
        <taxon>Bacteria</taxon>
        <taxon>Bacillati</taxon>
        <taxon>Actinomycetota</taxon>
        <taxon>Actinomycetes</taxon>
        <taxon>Bifidobacteriales</taxon>
        <taxon>Bifidobacteriaceae</taxon>
        <taxon>Bifidobacterium</taxon>
    </lineage>
</organism>
<gene>
    <name evidence="3" type="ORF">DWV59_03310</name>
    <name evidence="2" type="ORF">GBC97_05065</name>
    <name evidence="1" type="ORF">GBK08_05165</name>
</gene>
<reference evidence="5 6" key="2">
    <citation type="journal article" date="2019" name="Nat. Med.">
        <title>A library of human gut bacterial isolates paired with longitudinal multiomics data enables mechanistic microbiome research.</title>
        <authorList>
            <person name="Poyet M."/>
            <person name="Groussin M."/>
            <person name="Gibbons S.M."/>
            <person name="Avila-Pacheco J."/>
            <person name="Jiang X."/>
            <person name="Kearney S.M."/>
            <person name="Perrotta A.R."/>
            <person name="Berdy B."/>
            <person name="Zhao S."/>
            <person name="Lieberman T.D."/>
            <person name="Swanson P.K."/>
            <person name="Smith M."/>
            <person name="Roesemann S."/>
            <person name="Alexander J.E."/>
            <person name="Rich S.A."/>
            <person name="Livny J."/>
            <person name="Vlamakis H."/>
            <person name="Clish C."/>
            <person name="Bullock K."/>
            <person name="Deik A."/>
            <person name="Scott J."/>
            <person name="Pierce K.A."/>
            <person name="Xavier R.J."/>
            <person name="Alm E.J."/>
        </authorList>
    </citation>
    <scope>NUCLEOTIDE SEQUENCE [LARGE SCALE GENOMIC DNA]</scope>
    <source>
        <strain evidence="2 5">BIOML-A166</strain>
        <strain evidence="1 6">BIOML-A320</strain>
    </source>
</reference>
<evidence type="ECO:0000313" key="2">
    <source>
        <dbReference type="EMBL" id="KAB7135713.1"/>
    </source>
</evidence>
<proteinExistence type="predicted"/>
<evidence type="ECO:0000313" key="4">
    <source>
        <dbReference type="Proteomes" id="UP000265775"/>
    </source>
</evidence>
<dbReference type="Proteomes" id="UP000478746">
    <property type="component" value="Unassembled WGS sequence"/>
</dbReference>
<protein>
    <recommendedName>
        <fullName evidence="7">Transposase</fullName>
    </recommendedName>
</protein>
<evidence type="ECO:0000313" key="5">
    <source>
        <dbReference type="Proteomes" id="UP000461165"/>
    </source>
</evidence>